<evidence type="ECO:0000313" key="2">
    <source>
        <dbReference type="Proteomes" id="UP001500503"/>
    </source>
</evidence>
<dbReference type="Proteomes" id="UP001500503">
    <property type="component" value="Unassembled WGS sequence"/>
</dbReference>
<dbReference type="PANTHER" id="PTHR43845">
    <property type="entry name" value="BLR5969 PROTEIN"/>
    <property type="match status" value="1"/>
</dbReference>
<evidence type="ECO:0000313" key="1">
    <source>
        <dbReference type="EMBL" id="GAA4499245.1"/>
    </source>
</evidence>
<reference evidence="2" key="1">
    <citation type="journal article" date="2019" name="Int. J. Syst. Evol. Microbiol.">
        <title>The Global Catalogue of Microorganisms (GCM) 10K type strain sequencing project: providing services to taxonomists for standard genome sequencing and annotation.</title>
        <authorList>
            <consortium name="The Broad Institute Genomics Platform"/>
            <consortium name="The Broad Institute Genome Sequencing Center for Infectious Disease"/>
            <person name="Wu L."/>
            <person name="Ma J."/>
        </authorList>
    </citation>
    <scope>NUCLEOTIDE SEQUENCE [LARGE SCALE GENOMIC DNA]</scope>
    <source>
        <strain evidence="2">JCM 17933</strain>
    </source>
</reference>
<organism evidence="1 2">
    <name type="scientific">Actinoallomurus oryzae</name>
    <dbReference type="NCBI Taxonomy" id="502180"/>
    <lineage>
        <taxon>Bacteria</taxon>
        <taxon>Bacillati</taxon>
        <taxon>Actinomycetota</taxon>
        <taxon>Actinomycetes</taxon>
        <taxon>Streptosporangiales</taxon>
        <taxon>Thermomonosporaceae</taxon>
        <taxon>Actinoallomurus</taxon>
    </lineage>
</organism>
<comment type="caution">
    <text evidence="1">The sequence shown here is derived from an EMBL/GenBank/DDBJ whole genome shotgun (WGS) entry which is preliminary data.</text>
</comment>
<accession>A0ABP8Q997</accession>
<proteinExistence type="predicted"/>
<dbReference type="PANTHER" id="PTHR43845:SF1">
    <property type="entry name" value="BLR5969 PROTEIN"/>
    <property type="match status" value="1"/>
</dbReference>
<protein>
    <recommendedName>
        <fullName evidence="3">Phenylacetate--CoA ligase</fullName>
    </recommendedName>
</protein>
<dbReference type="EMBL" id="BAABHF010000024">
    <property type="protein sequence ID" value="GAA4499245.1"/>
    <property type="molecule type" value="Genomic_DNA"/>
</dbReference>
<dbReference type="SUPFAM" id="SSF56801">
    <property type="entry name" value="Acetyl-CoA synthetase-like"/>
    <property type="match status" value="1"/>
</dbReference>
<dbReference type="Gene3D" id="3.40.50.12780">
    <property type="entry name" value="N-terminal domain of ligase-like"/>
    <property type="match status" value="1"/>
</dbReference>
<keyword evidence="2" id="KW-1185">Reference proteome</keyword>
<dbReference type="RefSeq" id="WP_345466967.1">
    <property type="nucleotide sequence ID" value="NZ_BAABHF010000024.1"/>
</dbReference>
<dbReference type="InterPro" id="IPR042099">
    <property type="entry name" value="ANL_N_sf"/>
</dbReference>
<gene>
    <name evidence="1" type="ORF">GCM10023191_045780</name>
</gene>
<name>A0ABP8Q997_9ACTN</name>
<evidence type="ECO:0008006" key="3">
    <source>
        <dbReference type="Google" id="ProtNLM"/>
    </source>
</evidence>
<sequence length="414" mass="44500">MTNRALRVTARAAATDTAYYGELFSRAGLDPGDLTVESLKRLPVTTKPTLRGRLGAFVSSKAHPALLATTTGTTGMPTSVWFSHRELRIFSALSTIAAVTTLGLRGRHVLAYAGCSRATLALTISKESVTRSGASFVQLGMIDPDICLERLAAPLGLRGKRPQISHVTAPTSYLAALVHAAETNGWQGGDFGLEHIEVAGEILTDALKARARATLGAEVTDGYLGTETAPAGAAYCEEGHLHFGREFAHFEVVDPFTFAETASGEIGMLVATPYVPYRDCTILLRYATGDLVRRLGPALSCAQGHLPATSPILGRFSGPLSLRVHSRQVLELLESEPDVPLPARYSVTGDADRAVLHVLVKKDTALTLSRLEERAQKLGLPVSRIRLYGDRDDMPPTVPVRADLREETFEMKGC</sequence>